<dbReference type="VEuPathDB" id="FungiDB:PC110_g19228"/>
<dbReference type="Pfam" id="PF13358">
    <property type="entry name" value="DDE_3"/>
    <property type="match status" value="1"/>
</dbReference>
<dbReference type="Proteomes" id="UP000688947">
    <property type="component" value="Unassembled WGS sequence"/>
</dbReference>
<accession>A0A8T1TK22</accession>
<name>A0A8T1TK22_9STRA</name>
<dbReference type="AlphaFoldDB" id="A0A8T1TK22"/>
<dbReference type="OrthoDB" id="109023at2759"/>
<dbReference type="EMBL" id="JAENGZ010003128">
    <property type="protein sequence ID" value="KAG6942120.1"/>
    <property type="molecule type" value="Genomic_DNA"/>
</dbReference>
<evidence type="ECO:0000259" key="1">
    <source>
        <dbReference type="Pfam" id="PF13358"/>
    </source>
</evidence>
<dbReference type="InterPro" id="IPR038717">
    <property type="entry name" value="Tc1-like_DDE_dom"/>
</dbReference>
<reference evidence="2" key="1">
    <citation type="submission" date="2021-01" db="EMBL/GenBank/DDBJ databases">
        <title>Phytophthora aleatoria, a newly-described species from Pinus radiata is distinct from Phytophthora cactorum isolates based on comparative genomics.</title>
        <authorList>
            <person name="Mcdougal R."/>
            <person name="Panda P."/>
            <person name="Williams N."/>
            <person name="Studholme D.J."/>
        </authorList>
    </citation>
    <scope>NUCLEOTIDE SEQUENCE</scope>
    <source>
        <strain evidence="2">NZFS 3830</strain>
    </source>
</reference>
<evidence type="ECO:0000313" key="2">
    <source>
        <dbReference type="EMBL" id="KAG6942120.1"/>
    </source>
</evidence>
<gene>
    <name evidence="2" type="ORF">JG687_00019249</name>
</gene>
<comment type="caution">
    <text evidence="2">The sequence shown here is derived from an EMBL/GenBank/DDBJ whole genome shotgun (WGS) entry which is preliminary data.</text>
</comment>
<sequence length="166" mass="18773">MDSNAEFVEDIYRAAKAYRANYTSKKIVIVFDNAPCHNQTEKRSVKHRDLILLRLAPYSPIWNPIEGCFSVLKSHIKDVHALERDALNTRPTGNNENGSRITISGHQMEILENSAGACMRFTPLPPNLSYRWNYIAAALSRLRGTATTCSTVLSDYHFGCAFYRFG</sequence>
<evidence type="ECO:0000313" key="3">
    <source>
        <dbReference type="Proteomes" id="UP000688947"/>
    </source>
</evidence>
<proteinExistence type="predicted"/>
<organism evidence="2 3">
    <name type="scientific">Phytophthora cactorum</name>
    <dbReference type="NCBI Taxonomy" id="29920"/>
    <lineage>
        <taxon>Eukaryota</taxon>
        <taxon>Sar</taxon>
        <taxon>Stramenopiles</taxon>
        <taxon>Oomycota</taxon>
        <taxon>Peronosporomycetes</taxon>
        <taxon>Peronosporales</taxon>
        <taxon>Peronosporaceae</taxon>
        <taxon>Phytophthora</taxon>
    </lineage>
</organism>
<feature type="domain" description="Tc1-like transposase DDE" evidence="1">
    <location>
        <begin position="9"/>
        <end position="81"/>
    </location>
</feature>
<protein>
    <recommendedName>
        <fullName evidence="1">Tc1-like transposase DDE domain-containing protein</fullName>
    </recommendedName>
</protein>